<dbReference type="PROSITE" id="PS51435">
    <property type="entry name" value="AP_NUCLEASE_F1_4"/>
    <property type="match status" value="1"/>
</dbReference>
<accession>A0AAD5YHD0</accession>
<comment type="similarity">
    <text evidence="1 7">Belongs to the DNA repair enzymes AP/ExoA family.</text>
</comment>
<evidence type="ECO:0000259" key="9">
    <source>
        <dbReference type="Pfam" id="PF03372"/>
    </source>
</evidence>
<proteinExistence type="inferred from homology"/>
<feature type="compositionally biased region" description="Low complexity" evidence="8">
    <location>
        <begin position="44"/>
        <end position="62"/>
    </location>
</feature>
<evidence type="ECO:0000256" key="7">
    <source>
        <dbReference type="RuleBase" id="RU362131"/>
    </source>
</evidence>
<feature type="region of interest" description="Disordered" evidence="8">
    <location>
        <begin position="1"/>
        <end position="85"/>
    </location>
</feature>
<keyword evidence="3" id="KW-0378">Hydrolase</keyword>
<dbReference type="Proteomes" id="UP001212997">
    <property type="component" value="Unassembled WGS sequence"/>
</dbReference>
<feature type="site" description="Transition state stabilizer" evidence="6">
    <location>
        <position position="273"/>
    </location>
</feature>
<dbReference type="Gene3D" id="3.60.10.10">
    <property type="entry name" value="Endonuclease/exonuclease/phosphatase"/>
    <property type="match status" value="1"/>
</dbReference>
<keyword evidence="7" id="KW-0234">DNA repair</keyword>
<evidence type="ECO:0000313" key="11">
    <source>
        <dbReference type="Proteomes" id="UP001212997"/>
    </source>
</evidence>
<dbReference type="PANTHER" id="PTHR22748">
    <property type="entry name" value="AP ENDONUCLEASE"/>
    <property type="match status" value="1"/>
</dbReference>
<evidence type="ECO:0000256" key="4">
    <source>
        <dbReference type="ARBA" id="ARBA00022842"/>
    </source>
</evidence>
<sequence length="281" mass="30899">MRATRSKRKLEEASSDHDDAEEAETQPEGRSTRSASPAEEEVKTQSTSRTGSKSQSQGSGSKRQLKRAKTEGSSSGVFENEQPTNTALPESIEFVGKNEGCLRIAAWNITSLASSQKKGFKRYVEAEDADILVLSETKVNNEPVDPSLTARYPHRYWAISAKKGYGTVYPRVTMKGDTTTDTDTCLAAGTAILSKRKALSVDYTLPGHPDPKYTKGRIITLEFEGSYLIGTYVPNAGVGLKTLDEKNLWNTHFEAYIRDLDEKKPVIWTGDLNVAPTELGE</sequence>
<gene>
    <name evidence="10" type="ORF">NLI96_g1564</name>
</gene>
<evidence type="ECO:0000256" key="5">
    <source>
        <dbReference type="PIRSR" id="PIRSR604808-2"/>
    </source>
</evidence>
<dbReference type="SUPFAM" id="SSF56219">
    <property type="entry name" value="DNase I-like"/>
    <property type="match status" value="1"/>
</dbReference>
<feature type="domain" description="Endonuclease/exonuclease/phosphatase" evidence="9">
    <location>
        <begin position="107"/>
        <end position="278"/>
    </location>
</feature>
<name>A0AAD5YHD0_9APHY</name>
<dbReference type="PANTHER" id="PTHR22748:SF6">
    <property type="entry name" value="DNA-(APURINIC OR APYRIMIDINIC SITE) ENDONUCLEASE"/>
    <property type="match status" value="1"/>
</dbReference>
<dbReference type="InterPro" id="IPR005135">
    <property type="entry name" value="Endo/exonuclease/phosphatase"/>
</dbReference>
<dbReference type="GO" id="GO:0005634">
    <property type="term" value="C:nucleus"/>
    <property type="evidence" value="ECO:0007669"/>
    <property type="project" value="TreeGrafter"/>
</dbReference>
<dbReference type="GO" id="GO:0008311">
    <property type="term" value="F:double-stranded DNA 3'-5' DNA exonuclease activity"/>
    <property type="evidence" value="ECO:0007669"/>
    <property type="project" value="TreeGrafter"/>
</dbReference>
<keyword evidence="2 5" id="KW-0479">Metal-binding</keyword>
<dbReference type="InterPro" id="IPR004808">
    <property type="entry name" value="AP_endonuc_1"/>
</dbReference>
<feature type="binding site" evidence="5">
    <location>
        <position position="108"/>
    </location>
    <ligand>
        <name>Mg(2+)</name>
        <dbReference type="ChEBI" id="CHEBI:18420"/>
        <label>1</label>
    </ligand>
</feature>
<evidence type="ECO:0000256" key="3">
    <source>
        <dbReference type="ARBA" id="ARBA00022801"/>
    </source>
</evidence>
<protein>
    <recommendedName>
        <fullName evidence="9">Endonuclease/exonuclease/phosphatase domain-containing protein</fullName>
    </recommendedName>
</protein>
<evidence type="ECO:0000256" key="8">
    <source>
        <dbReference type="SAM" id="MobiDB-lite"/>
    </source>
</evidence>
<evidence type="ECO:0000256" key="1">
    <source>
        <dbReference type="ARBA" id="ARBA00007092"/>
    </source>
</evidence>
<feature type="binding site" evidence="5">
    <location>
        <position position="136"/>
    </location>
    <ligand>
        <name>Mg(2+)</name>
        <dbReference type="ChEBI" id="CHEBI:18420"/>
        <label>1</label>
    </ligand>
</feature>
<dbReference type="Pfam" id="PF03372">
    <property type="entry name" value="Exo_endo_phos"/>
    <property type="match status" value="1"/>
</dbReference>
<dbReference type="GO" id="GO:0008081">
    <property type="term" value="F:phosphoric diester hydrolase activity"/>
    <property type="evidence" value="ECO:0007669"/>
    <property type="project" value="TreeGrafter"/>
</dbReference>
<dbReference type="InterPro" id="IPR036691">
    <property type="entry name" value="Endo/exonu/phosph_ase_sf"/>
</dbReference>
<keyword evidence="7" id="KW-0227">DNA damage</keyword>
<comment type="cofactor">
    <cofactor evidence="5 7">
        <name>Mg(2+)</name>
        <dbReference type="ChEBI" id="CHEBI:18420"/>
    </cofactor>
    <cofactor evidence="5 7">
        <name>Mn(2+)</name>
        <dbReference type="ChEBI" id="CHEBI:29035"/>
    </cofactor>
    <text evidence="5 7">Probably binds two magnesium or manganese ions per subunit.</text>
</comment>
<evidence type="ECO:0000313" key="10">
    <source>
        <dbReference type="EMBL" id="KAJ3490240.1"/>
    </source>
</evidence>
<dbReference type="GO" id="GO:0006284">
    <property type="term" value="P:base-excision repair"/>
    <property type="evidence" value="ECO:0007669"/>
    <property type="project" value="TreeGrafter"/>
</dbReference>
<dbReference type="EMBL" id="JANAWD010000031">
    <property type="protein sequence ID" value="KAJ3490240.1"/>
    <property type="molecule type" value="Genomic_DNA"/>
</dbReference>
<keyword evidence="4 5" id="KW-0460">Magnesium</keyword>
<organism evidence="10 11">
    <name type="scientific">Meripilus lineatus</name>
    <dbReference type="NCBI Taxonomy" id="2056292"/>
    <lineage>
        <taxon>Eukaryota</taxon>
        <taxon>Fungi</taxon>
        <taxon>Dikarya</taxon>
        <taxon>Basidiomycota</taxon>
        <taxon>Agaricomycotina</taxon>
        <taxon>Agaricomycetes</taxon>
        <taxon>Polyporales</taxon>
        <taxon>Meripilaceae</taxon>
        <taxon>Meripilus</taxon>
    </lineage>
</organism>
<evidence type="ECO:0000256" key="2">
    <source>
        <dbReference type="ARBA" id="ARBA00022723"/>
    </source>
</evidence>
<dbReference type="GO" id="GO:0003906">
    <property type="term" value="F:DNA-(apurinic or apyrimidinic site) endonuclease activity"/>
    <property type="evidence" value="ECO:0007669"/>
    <property type="project" value="TreeGrafter"/>
</dbReference>
<comment type="caution">
    <text evidence="10">The sequence shown here is derived from an EMBL/GenBank/DDBJ whole genome shotgun (WGS) entry which is preliminary data.</text>
</comment>
<dbReference type="NCBIfam" id="TIGR00633">
    <property type="entry name" value="xth"/>
    <property type="match status" value="1"/>
</dbReference>
<feature type="compositionally biased region" description="Polar residues" evidence="8">
    <location>
        <begin position="71"/>
        <end position="85"/>
    </location>
</feature>
<feature type="binding site" evidence="5">
    <location>
        <position position="271"/>
    </location>
    <ligand>
        <name>Mg(2+)</name>
        <dbReference type="ChEBI" id="CHEBI:18420"/>
        <label>1</label>
    </ligand>
</feature>
<feature type="binding site" evidence="5">
    <location>
        <position position="273"/>
    </location>
    <ligand>
        <name>Mg(2+)</name>
        <dbReference type="ChEBI" id="CHEBI:18420"/>
        <label>1</label>
    </ligand>
</feature>
<dbReference type="AlphaFoldDB" id="A0AAD5YHD0"/>
<keyword evidence="5" id="KW-0464">Manganese</keyword>
<keyword evidence="11" id="KW-1185">Reference proteome</keyword>
<reference evidence="10" key="1">
    <citation type="submission" date="2022-07" db="EMBL/GenBank/DDBJ databases">
        <title>Genome Sequence of Physisporinus lineatus.</title>
        <authorList>
            <person name="Buettner E."/>
        </authorList>
    </citation>
    <scope>NUCLEOTIDE SEQUENCE</scope>
    <source>
        <strain evidence="10">VT162</strain>
    </source>
</reference>
<evidence type="ECO:0000256" key="6">
    <source>
        <dbReference type="PIRSR" id="PIRSR604808-3"/>
    </source>
</evidence>
<dbReference type="GO" id="GO:0046872">
    <property type="term" value="F:metal ion binding"/>
    <property type="evidence" value="ECO:0007669"/>
    <property type="project" value="UniProtKB-KW"/>
</dbReference>